<dbReference type="EMBL" id="BARS01015966">
    <property type="protein sequence ID" value="GAF96339.1"/>
    <property type="molecule type" value="Genomic_DNA"/>
</dbReference>
<comment type="caution">
    <text evidence="2">The sequence shown here is derived from an EMBL/GenBank/DDBJ whole genome shotgun (WGS) entry which is preliminary data.</text>
</comment>
<feature type="domain" description="Sulfatase N-terminal" evidence="1">
    <location>
        <begin position="51"/>
        <end position="114"/>
    </location>
</feature>
<organism evidence="2">
    <name type="scientific">marine sediment metagenome</name>
    <dbReference type="NCBI Taxonomy" id="412755"/>
    <lineage>
        <taxon>unclassified sequences</taxon>
        <taxon>metagenomes</taxon>
        <taxon>ecological metagenomes</taxon>
    </lineage>
</organism>
<dbReference type="PANTHER" id="PTHR43751">
    <property type="entry name" value="SULFATASE"/>
    <property type="match status" value="1"/>
</dbReference>
<dbReference type="Pfam" id="PF00884">
    <property type="entry name" value="Sulfatase"/>
    <property type="match status" value="1"/>
</dbReference>
<feature type="non-terminal residue" evidence="2">
    <location>
        <position position="126"/>
    </location>
</feature>
<dbReference type="InterPro" id="IPR000917">
    <property type="entry name" value="Sulfatase_N"/>
</dbReference>
<gene>
    <name evidence="2" type="ORF">S01H1_26349</name>
</gene>
<dbReference type="InterPro" id="IPR017850">
    <property type="entry name" value="Alkaline_phosphatase_core_sf"/>
</dbReference>
<dbReference type="PANTHER" id="PTHR43751:SF2">
    <property type="entry name" value="SULFATASE N-TERMINAL DOMAIN-CONTAINING PROTEIN"/>
    <property type="match status" value="1"/>
</dbReference>
<protein>
    <recommendedName>
        <fullName evidence="1">Sulfatase N-terminal domain-containing protein</fullName>
    </recommendedName>
</protein>
<dbReference type="Gene3D" id="3.40.720.10">
    <property type="entry name" value="Alkaline Phosphatase, subunit A"/>
    <property type="match status" value="1"/>
</dbReference>
<dbReference type="AlphaFoldDB" id="X0TT12"/>
<evidence type="ECO:0000313" key="2">
    <source>
        <dbReference type="EMBL" id="GAF96339.1"/>
    </source>
</evidence>
<name>X0TT12_9ZZZZ</name>
<dbReference type="SUPFAM" id="SSF53649">
    <property type="entry name" value="Alkaline phosphatase-like"/>
    <property type="match status" value="1"/>
</dbReference>
<evidence type="ECO:0000259" key="1">
    <source>
        <dbReference type="Pfam" id="PF00884"/>
    </source>
</evidence>
<dbReference type="InterPro" id="IPR052701">
    <property type="entry name" value="GAG_Ulvan_Degrading_Sulfatases"/>
</dbReference>
<reference evidence="2" key="1">
    <citation type="journal article" date="2014" name="Front. Microbiol.">
        <title>High frequency of phylogenetically diverse reductive dehalogenase-homologous genes in deep subseafloor sedimentary metagenomes.</title>
        <authorList>
            <person name="Kawai M."/>
            <person name="Futagami T."/>
            <person name="Toyoda A."/>
            <person name="Takaki Y."/>
            <person name="Nishi S."/>
            <person name="Hori S."/>
            <person name="Arai W."/>
            <person name="Tsubouchi T."/>
            <person name="Morono Y."/>
            <person name="Uchiyama I."/>
            <person name="Ito T."/>
            <person name="Fujiyama A."/>
            <person name="Inagaki F."/>
            <person name="Takami H."/>
        </authorList>
    </citation>
    <scope>NUCLEOTIDE SEQUENCE</scope>
    <source>
        <strain evidence="2">Expedition CK06-06</strain>
    </source>
</reference>
<sequence length="126" mass="13547">MLGDAWAGKSTDNNLREICIMRTRNRFTIASLTLLVAGASAGMAFGQTEKPNILVVWGDDIGNTNISANTHGLMGYRTPNIDRIAREGMRFTDYYGEQSCTAGRAAFLLGQSVFRSGLSKVGLPGA</sequence>
<proteinExistence type="predicted"/>
<accession>X0TT12</accession>